<dbReference type="Pfam" id="PF04647">
    <property type="entry name" value="AgrB"/>
    <property type="match status" value="1"/>
</dbReference>
<keyword evidence="4 8" id="KW-0812">Transmembrane</keyword>
<dbReference type="GO" id="GO:0008233">
    <property type="term" value="F:peptidase activity"/>
    <property type="evidence" value="ECO:0007669"/>
    <property type="project" value="UniProtKB-KW"/>
</dbReference>
<keyword evidence="7 8" id="KW-0472">Membrane</keyword>
<reference evidence="10" key="1">
    <citation type="submission" date="2015-03" db="EMBL/GenBank/DDBJ databases">
        <authorList>
            <person name="Wibberg D."/>
        </authorList>
    </citation>
    <scope>NUCLEOTIDE SEQUENCE [LARGE SCALE GENOMIC DNA]</scope>
</reference>
<dbReference type="AlphaFoldDB" id="A0A0E4HCQ9"/>
<feature type="transmembrane region" description="Helical" evidence="8">
    <location>
        <begin position="57"/>
        <end position="74"/>
    </location>
</feature>
<feature type="transmembrane region" description="Helical" evidence="8">
    <location>
        <begin position="103"/>
        <end position="123"/>
    </location>
</feature>
<dbReference type="GO" id="GO:0009372">
    <property type="term" value="P:quorum sensing"/>
    <property type="evidence" value="ECO:0007669"/>
    <property type="project" value="UniProtKB-KW"/>
</dbReference>
<evidence type="ECO:0000256" key="5">
    <source>
        <dbReference type="ARBA" id="ARBA00022801"/>
    </source>
</evidence>
<protein>
    <submittedName>
        <fullName evidence="9">Putative membrane protein</fullName>
    </submittedName>
</protein>
<keyword evidence="3" id="KW-0645">Protease</keyword>
<keyword evidence="1" id="KW-1003">Cell membrane</keyword>
<accession>A0A0E4HCQ9</accession>
<dbReference type="STRING" id="483937.AMQ84_16390"/>
<dbReference type="EMBL" id="LN831776">
    <property type="protein sequence ID" value="CQR56609.1"/>
    <property type="molecule type" value="Genomic_DNA"/>
</dbReference>
<proteinExistence type="predicted"/>
<dbReference type="RefSeq" id="WP_020432464.1">
    <property type="nucleotide sequence ID" value="NZ_AGBD01001485.1"/>
</dbReference>
<dbReference type="SMART" id="SM00793">
    <property type="entry name" value="AgrB"/>
    <property type="match status" value="1"/>
</dbReference>
<evidence type="ECO:0000256" key="4">
    <source>
        <dbReference type="ARBA" id="ARBA00022692"/>
    </source>
</evidence>
<dbReference type="Proteomes" id="UP000033163">
    <property type="component" value="Chromosome I"/>
</dbReference>
<feature type="transmembrane region" description="Helical" evidence="8">
    <location>
        <begin position="81"/>
        <end position="97"/>
    </location>
</feature>
<evidence type="ECO:0000256" key="6">
    <source>
        <dbReference type="ARBA" id="ARBA00022989"/>
    </source>
</evidence>
<dbReference type="InterPro" id="IPR006741">
    <property type="entry name" value="AgrB"/>
</dbReference>
<dbReference type="HOGENOM" id="CLU_1413960_0_0_9"/>
<gene>
    <name evidence="9" type="ORF">PRIO_4207</name>
</gene>
<evidence type="ECO:0000256" key="2">
    <source>
        <dbReference type="ARBA" id="ARBA00022654"/>
    </source>
</evidence>
<name>A0A0E4HCQ9_9BACL</name>
<evidence type="ECO:0000313" key="10">
    <source>
        <dbReference type="Proteomes" id="UP000033163"/>
    </source>
</evidence>
<evidence type="ECO:0000313" key="9">
    <source>
        <dbReference type="EMBL" id="CQR56609.1"/>
    </source>
</evidence>
<dbReference type="GO" id="GO:0006508">
    <property type="term" value="P:proteolysis"/>
    <property type="evidence" value="ECO:0007669"/>
    <property type="project" value="UniProtKB-KW"/>
</dbReference>
<keyword evidence="6 8" id="KW-1133">Transmembrane helix</keyword>
<sequence>MIDYIVKLITLRSVQQGIVEERNAPVIRYGLQAMIEVTIIAMSMIAISVWFNRIPEALAWLGAVMGCRSFGGGYHAKSFKACYFISVTIFITTLAFVDILPPLWVSSIVILFVGGSVVLFACMNVMSRQGGQADTNGRRTLQKISVTVHISFYAFVLSMILLQLAGTAVLASLCGCLISQFSVLIQLKGENQ</sequence>
<feature type="transmembrane region" description="Helical" evidence="8">
    <location>
        <begin position="29"/>
        <end position="51"/>
    </location>
</feature>
<dbReference type="KEGG" id="pri:PRIO_4207"/>
<dbReference type="PATRIC" id="fig|1073571.4.peg.4501"/>
<keyword evidence="2" id="KW-0673">Quorum sensing</keyword>
<evidence type="ECO:0000256" key="1">
    <source>
        <dbReference type="ARBA" id="ARBA00022475"/>
    </source>
</evidence>
<dbReference type="GO" id="GO:0016020">
    <property type="term" value="C:membrane"/>
    <property type="evidence" value="ECO:0007669"/>
    <property type="project" value="InterPro"/>
</dbReference>
<keyword evidence="5" id="KW-0378">Hydrolase</keyword>
<organism evidence="9 10">
    <name type="scientific">Paenibacillus riograndensis SBR5</name>
    <dbReference type="NCBI Taxonomy" id="1073571"/>
    <lineage>
        <taxon>Bacteria</taxon>
        <taxon>Bacillati</taxon>
        <taxon>Bacillota</taxon>
        <taxon>Bacilli</taxon>
        <taxon>Bacillales</taxon>
        <taxon>Paenibacillaceae</taxon>
        <taxon>Paenibacillus</taxon>
        <taxon>Paenibacillus sonchi group</taxon>
    </lineage>
</organism>
<evidence type="ECO:0000256" key="3">
    <source>
        <dbReference type="ARBA" id="ARBA00022670"/>
    </source>
</evidence>
<evidence type="ECO:0000256" key="8">
    <source>
        <dbReference type="SAM" id="Phobius"/>
    </source>
</evidence>
<feature type="transmembrane region" description="Helical" evidence="8">
    <location>
        <begin position="144"/>
        <end position="162"/>
    </location>
</feature>
<evidence type="ECO:0000256" key="7">
    <source>
        <dbReference type="ARBA" id="ARBA00023136"/>
    </source>
</evidence>